<accession>A0ABU3KZQ4</accession>
<organism evidence="1 2">
    <name type="scientific">Pseudidiomarina fusca</name>
    <dbReference type="NCBI Taxonomy" id="2965078"/>
    <lineage>
        <taxon>Bacteria</taxon>
        <taxon>Pseudomonadati</taxon>
        <taxon>Pseudomonadota</taxon>
        <taxon>Gammaproteobacteria</taxon>
        <taxon>Alteromonadales</taxon>
        <taxon>Idiomarinaceae</taxon>
        <taxon>Pseudidiomarina</taxon>
    </lineage>
</organism>
<protein>
    <submittedName>
        <fullName evidence="1">Uncharacterized protein</fullName>
    </submittedName>
</protein>
<dbReference type="EMBL" id="JANFPJ010000066">
    <property type="protein sequence ID" value="MDT7526975.1"/>
    <property type="molecule type" value="Genomic_DNA"/>
</dbReference>
<comment type="caution">
    <text evidence="1">The sequence shown here is derived from an EMBL/GenBank/DDBJ whole genome shotgun (WGS) entry which is preliminary data.</text>
</comment>
<reference evidence="1 2" key="1">
    <citation type="submission" date="2022-07" db="EMBL/GenBank/DDBJ databases">
        <title>Pseudidiomarina sp. nov, a marine bacterium isolated from Pacific Ocean.</title>
        <authorList>
            <person name="Wang Y."/>
        </authorList>
    </citation>
    <scope>NUCLEOTIDE SEQUENCE [LARGE SCALE GENOMIC DNA]</scope>
    <source>
        <strain evidence="1 2">GXY010</strain>
    </source>
</reference>
<dbReference type="Proteomes" id="UP001305027">
    <property type="component" value="Unassembled WGS sequence"/>
</dbReference>
<evidence type="ECO:0000313" key="1">
    <source>
        <dbReference type="EMBL" id="MDT7526975.1"/>
    </source>
</evidence>
<evidence type="ECO:0000313" key="2">
    <source>
        <dbReference type="Proteomes" id="UP001305027"/>
    </source>
</evidence>
<sequence>MKHTQEEINEIWNNEKADKYAGASAQHQPVICSDDDAEQCISIPNSAGTDRELYSRKNEDEEWKVVAYVGERTS</sequence>
<name>A0ABU3KZQ4_9GAMM</name>
<gene>
    <name evidence="1" type="ORF">NOG12_12955</name>
</gene>
<dbReference type="RefSeq" id="WP_313933482.1">
    <property type="nucleotide sequence ID" value="NZ_JANFPJ010000066.1"/>
</dbReference>
<keyword evidence="2" id="KW-1185">Reference proteome</keyword>
<proteinExistence type="predicted"/>